<organism evidence="2 3">
    <name type="scientific">Pseudomonas muyukensis</name>
    <dbReference type="NCBI Taxonomy" id="2842357"/>
    <lineage>
        <taxon>Bacteria</taxon>
        <taxon>Pseudomonadati</taxon>
        <taxon>Pseudomonadota</taxon>
        <taxon>Gammaproteobacteria</taxon>
        <taxon>Pseudomonadales</taxon>
        <taxon>Pseudomonadaceae</taxon>
        <taxon>Pseudomonas</taxon>
    </lineage>
</organism>
<name>A0ABX8MEI2_9PSED</name>
<evidence type="ECO:0000256" key="1">
    <source>
        <dbReference type="SAM" id="SignalP"/>
    </source>
</evidence>
<sequence>MGIKAFAVCVVACLGWVAQAQAATAIGSGVLQFTGSIVESSCRAEAGAMGVRVADCPSTAQRSQVDVQRADRQVEQVQAMRADARGELYRLVDIKGQPLAQGNYVVILTAP</sequence>
<keyword evidence="1" id="KW-0732">Signal</keyword>
<reference evidence="2" key="1">
    <citation type="journal article" date="2021" name="Microorganisms">
        <title>The Ever-Expanding Pseudomonas Genus: Description of 43 New Species and Partition of the Pseudomonas putida Group.</title>
        <authorList>
            <person name="Girard L."/>
            <person name="Lood C."/>
            <person name="Hofte M."/>
            <person name="Vandamme P."/>
            <person name="Rokni-Zadeh H."/>
            <person name="van Noort V."/>
            <person name="Lavigne R."/>
            <person name="De Mot R."/>
        </authorList>
    </citation>
    <scope>NUCLEOTIDE SEQUENCE</scope>
    <source>
        <strain evidence="2">COW39</strain>
    </source>
</reference>
<feature type="chain" id="PRO_5046917114" description="Type 1 fimbrial protein" evidence="1">
    <location>
        <begin position="23"/>
        <end position="111"/>
    </location>
</feature>
<accession>A0ABX8MEI2</accession>
<gene>
    <name evidence="2" type="ORF">KSS95_11950</name>
</gene>
<evidence type="ECO:0008006" key="4">
    <source>
        <dbReference type="Google" id="ProtNLM"/>
    </source>
</evidence>
<feature type="signal peptide" evidence="1">
    <location>
        <begin position="1"/>
        <end position="22"/>
    </location>
</feature>
<keyword evidence="3" id="KW-1185">Reference proteome</keyword>
<evidence type="ECO:0000313" key="2">
    <source>
        <dbReference type="EMBL" id="QXH37489.1"/>
    </source>
</evidence>
<dbReference type="RefSeq" id="WP_217853832.1">
    <property type="nucleotide sequence ID" value="NZ_CP077073.1"/>
</dbReference>
<evidence type="ECO:0000313" key="3">
    <source>
        <dbReference type="Proteomes" id="UP001047646"/>
    </source>
</evidence>
<dbReference type="Proteomes" id="UP001047646">
    <property type="component" value="Chromosome"/>
</dbReference>
<proteinExistence type="predicted"/>
<protein>
    <recommendedName>
        <fullName evidence="4">Type 1 fimbrial protein</fullName>
    </recommendedName>
</protein>
<dbReference type="EMBL" id="CP077073">
    <property type="protein sequence ID" value="QXH37489.1"/>
    <property type="molecule type" value="Genomic_DNA"/>
</dbReference>